<organism evidence="7 8">
    <name type="scientific">Kitasatospora aureofaciens</name>
    <name type="common">Streptomyces aureofaciens</name>
    <dbReference type="NCBI Taxonomy" id="1894"/>
    <lineage>
        <taxon>Bacteria</taxon>
        <taxon>Bacillati</taxon>
        <taxon>Actinomycetota</taxon>
        <taxon>Actinomycetes</taxon>
        <taxon>Kitasatosporales</taxon>
        <taxon>Streptomycetaceae</taxon>
        <taxon>Kitasatospora</taxon>
    </lineage>
</organism>
<dbReference type="Gene3D" id="1.20.200.10">
    <property type="entry name" value="Fumarase/aspartase (Central domain)"/>
    <property type="match status" value="1"/>
</dbReference>
<sequence>MTVTGRIVGIPSEVWHEEVLAPQFAYEAEHLLRHYVAIEKVLLLEYRRMELVDDAGTAAIAARLDGVSPETVRANPQENMSDISFALERHVAAGPVEPFAAWHVDRSRNDLQVCAQLMSAREQVRALAADLLAFDAAVRELAAGAVEVPMPGYTHAQAAQVVSPGFYLAALSYETLAAVRRLLAAYDEIDASPLGAGSMAGQELAWDRTRMAGLLGFARPQPHALVAVASRGWALAIAAEAANFAVALSRFTTDLMAWGGSAHGFLDLPDELSGISAAMPQKKNFPVLERIRGRCALVAGSAAELAAAQRNTPYTNTVEVSKEAGAHLRVQTEALRSTLRLAHAVVAGLEFRSDRMRAACEEEFLGGFTLANRLTLDEGVPWRTAQIIAGRYIKVALDKGLAPADGDAALLSAIAEEAGHRLAGPEALLAASLSVEAGLRAKTSVGSTHPEQVRATLTELLGEHERLTGRWAERDAAVRAAADRVAALLAPSAEADTPAERP</sequence>
<dbReference type="Gene3D" id="1.10.275.10">
    <property type="entry name" value="Fumarase/aspartase (N-terminal domain)"/>
    <property type="match status" value="1"/>
</dbReference>
<dbReference type="PRINTS" id="PR00149">
    <property type="entry name" value="FUMRATELYASE"/>
</dbReference>
<dbReference type="EC" id="4.3.2.1" evidence="2"/>
<dbReference type="InterPro" id="IPR008948">
    <property type="entry name" value="L-Aspartase-like"/>
</dbReference>
<name>A0A1E7N6G9_KITAU</name>
<reference evidence="6" key="5">
    <citation type="submission" date="2020-09" db="EMBL/GenBank/DDBJ databases">
        <authorList>
            <person name="Sun Q."/>
            <person name="Ohkuma M."/>
        </authorList>
    </citation>
    <scope>NUCLEOTIDE SEQUENCE</scope>
    <source>
        <strain evidence="6">JCM 4434</strain>
    </source>
</reference>
<evidence type="ECO:0000313" key="8">
    <source>
        <dbReference type="Proteomes" id="UP000037395"/>
    </source>
</evidence>
<feature type="domain" description="Fumarate lyase N-terminal" evidence="5">
    <location>
        <begin position="95"/>
        <end position="300"/>
    </location>
</feature>
<dbReference type="PRINTS" id="PR00145">
    <property type="entry name" value="ARGSUCLYASE"/>
</dbReference>
<dbReference type="InterPro" id="IPR022761">
    <property type="entry name" value="Fumarate_lyase_N"/>
</dbReference>
<gene>
    <name evidence="6" type="primary">argH</name>
    <name evidence="6" type="ORF">GCM10010502_03710</name>
    <name evidence="7" type="ORF">HS99_0030160</name>
</gene>
<dbReference type="EMBL" id="BMUB01000001">
    <property type="protein sequence ID" value="GGU56623.1"/>
    <property type="molecule type" value="Genomic_DNA"/>
</dbReference>
<accession>A0A1E7N6G9</accession>
<evidence type="ECO:0000313" key="7">
    <source>
        <dbReference type="EMBL" id="OEV36275.1"/>
    </source>
</evidence>
<dbReference type="GeneID" id="97483560"/>
<dbReference type="SUPFAM" id="SSF48557">
    <property type="entry name" value="L-aspartase-like"/>
    <property type="match status" value="1"/>
</dbReference>
<evidence type="ECO:0000256" key="3">
    <source>
        <dbReference type="ARBA" id="ARBA00022571"/>
    </source>
</evidence>
<protein>
    <recommendedName>
        <fullName evidence="2">argininosuccinate lyase</fullName>
        <ecNumber evidence="2">4.3.2.1</ecNumber>
    </recommendedName>
</protein>
<reference evidence="6" key="1">
    <citation type="journal article" date="2014" name="Int. J. Syst. Evol. Microbiol.">
        <title>Complete genome sequence of Corynebacterium casei LMG S-19264T (=DSM 44701T), isolated from a smear-ripened cheese.</title>
        <authorList>
            <consortium name="US DOE Joint Genome Institute (JGI-PGF)"/>
            <person name="Walter F."/>
            <person name="Albersmeier A."/>
            <person name="Kalinowski J."/>
            <person name="Ruckert C."/>
        </authorList>
    </citation>
    <scope>NUCLEOTIDE SEQUENCE</scope>
    <source>
        <strain evidence="6">JCM 4434</strain>
    </source>
</reference>
<keyword evidence="3" id="KW-0055">Arginine biosynthesis</keyword>
<comment type="pathway">
    <text evidence="1">Amino-acid biosynthesis; L-arginine biosynthesis; L-arginine from L-ornithine and carbamoyl phosphate: step 3/3.</text>
</comment>
<comment type="caution">
    <text evidence="7">The sequence shown here is derived from an EMBL/GenBank/DDBJ whole genome shotgun (WGS) entry which is preliminary data.</text>
</comment>
<evidence type="ECO:0000313" key="6">
    <source>
        <dbReference type="EMBL" id="GGU56623.1"/>
    </source>
</evidence>
<dbReference type="RefSeq" id="WP_030550881.1">
    <property type="nucleotide sequence ID" value="NZ_BMUB01000001.1"/>
</dbReference>
<dbReference type="OrthoDB" id="4899737at2"/>
<dbReference type="InterPro" id="IPR024083">
    <property type="entry name" value="Fumarase/histidase_N"/>
</dbReference>
<proteinExistence type="predicted"/>
<dbReference type="GO" id="GO:0004056">
    <property type="term" value="F:argininosuccinate lyase activity"/>
    <property type="evidence" value="ECO:0007669"/>
    <property type="project" value="UniProtKB-EC"/>
</dbReference>
<reference evidence="7 8" key="2">
    <citation type="submission" date="2014-07" db="EMBL/GenBank/DDBJ databases">
        <authorList>
            <person name="Zhang J.E."/>
            <person name="Yang H."/>
            <person name="Guo J."/>
            <person name="Deng Z."/>
            <person name="Luo H."/>
            <person name="Luo M."/>
            <person name="Zhao B."/>
        </authorList>
    </citation>
    <scope>NUCLEOTIDE SEQUENCE [LARGE SCALE GENOMIC DNA]</scope>
    <source>
        <strain evidence="7">ATCC 10762</strain>
        <strain evidence="8">ATCC 10762 / DSM 40127 / CCM 3239 / JCM 4008 / LMG 5968 / NBRC 12843 / NCIMB 8234 / A-377</strain>
    </source>
</reference>
<dbReference type="AlphaFoldDB" id="A0A1E7N6G9"/>
<reference evidence="7" key="4">
    <citation type="submission" date="2016-08" db="EMBL/GenBank/DDBJ databases">
        <title>Sequencing, Assembly and Comparative Genomics of S. aureofaciens ATCC 10762.</title>
        <authorList>
            <person name="Gradnigo J.S."/>
            <person name="Johnson N."/>
            <person name="Somerville G.A."/>
        </authorList>
    </citation>
    <scope>NUCLEOTIDE SEQUENCE [LARGE SCALE GENOMIC DNA]</scope>
    <source>
        <strain evidence="7">ATCC 10762</strain>
    </source>
</reference>
<dbReference type="Proteomes" id="UP000037395">
    <property type="component" value="Unassembled WGS sequence"/>
</dbReference>
<reference evidence="8" key="3">
    <citation type="submission" date="2016-08" db="EMBL/GenBank/DDBJ databases">
        <title>Sequencing, assembly and comparative genomics of S. aureofaciens ATCC 10762.</title>
        <authorList>
            <person name="Gradnigo J.S."/>
            <person name="Johnson N."/>
            <person name="Somerville G.A."/>
        </authorList>
    </citation>
    <scope>NUCLEOTIDE SEQUENCE [LARGE SCALE GENOMIC DNA]</scope>
    <source>
        <strain evidence="8">ATCC 10762 / DSM 40127 / CCM 3239 / JCM 4008 / LMG 5968 / NBRC 12843 / NCIMB 8234 / A-377</strain>
    </source>
</reference>
<dbReference type="Proteomes" id="UP000610124">
    <property type="component" value="Unassembled WGS sequence"/>
</dbReference>
<evidence type="ECO:0000256" key="4">
    <source>
        <dbReference type="ARBA" id="ARBA00023239"/>
    </source>
</evidence>
<evidence type="ECO:0000259" key="5">
    <source>
        <dbReference type="Pfam" id="PF00206"/>
    </source>
</evidence>
<dbReference type="Gene3D" id="1.10.40.30">
    <property type="entry name" value="Fumarase/aspartase (C-terminal domain)"/>
    <property type="match status" value="1"/>
</dbReference>
<dbReference type="Pfam" id="PF00206">
    <property type="entry name" value="Lyase_1"/>
    <property type="match status" value="1"/>
</dbReference>
<dbReference type="UniPathway" id="UPA00068">
    <property type="reaction ID" value="UER00114"/>
</dbReference>
<dbReference type="InterPro" id="IPR009049">
    <property type="entry name" value="Argininosuccinate_lyase"/>
</dbReference>
<dbReference type="EMBL" id="JPRF03000028">
    <property type="protein sequence ID" value="OEV36275.1"/>
    <property type="molecule type" value="Genomic_DNA"/>
</dbReference>
<keyword evidence="4 7" id="KW-0456">Lyase</keyword>
<keyword evidence="3" id="KW-0028">Amino-acid biosynthesis</keyword>
<accession>A0A8H9HED1</accession>
<dbReference type="GO" id="GO:0005829">
    <property type="term" value="C:cytosol"/>
    <property type="evidence" value="ECO:0007669"/>
    <property type="project" value="TreeGrafter"/>
</dbReference>
<dbReference type="InterPro" id="IPR000362">
    <property type="entry name" value="Fumarate_lyase_fam"/>
</dbReference>
<evidence type="ECO:0000256" key="1">
    <source>
        <dbReference type="ARBA" id="ARBA00004941"/>
    </source>
</evidence>
<dbReference type="PANTHER" id="PTHR43814">
    <property type="entry name" value="ARGININOSUCCINATE LYASE"/>
    <property type="match status" value="1"/>
</dbReference>
<dbReference type="PANTHER" id="PTHR43814:SF1">
    <property type="entry name" value="ARGININOSUCCINATE LYASE"/>
    <property type="match status" value="1"/>
</dbReference>
<dbReference type="GO" id="GO:0042450">
    <property type="term" value="P:L-arginine biosynthetic process via ornithine"/>
    <property type="evidence" value="ECO:0007669"/>
    <property type="project" value="InterPro"/>
</dbReference>
<evidence type="ECO:0000256" key="2">
    <source>
        <dbReference type="ARBA" id="ARBA00012338"/>
    </source>
</evidence>
<keyword evidence="8" id="KW-1185">Reference proteome</keyword>